<dbReference type="EMBL" id="CAJVPQ010002857">
    <property type="protein sequence ID" value="CAG8610589.1"/>
    <property type="molecule type" value="Genomic_DNA"/>
</dbReference>
<keyword evidence="3" id="KW-1185">Reference proteome</keyword>
<protein>
    <submittedName>
        <fullName evidence="2">4087_t:CDS:1</fullName>
    </submittedName>
</protein>
<name>A0A9N9CNX1_9GLOM</name>
<evidence type="ECO:0000256" key="1">
    <source>
        <dbReference type="SAM" id="MobiDB-lite"/>
    </source>
</evidence>
<feature type="compositionally biased region" description="Acidic residues" evidence="1">
    <location>
        <begin position="231"/>
        <end position="247"/>
    </location>
</feature>
<proteinExistence type="predicted"/>
<dbReference type="AlphaFoldDB" id="A0A9N9CNX1"/>
<evidence type="ECO:0000313" key="2">
    <source>
        <dbReference type="EMBL" id="CAG8610589.1"/>
    </source>
</evidence>
<dbReference type="OrthoDB" id="5340906at2759"/>
<reference evidence="2" key="1">
    <citation type="submission" date="2021-06" db="EMBL/GenBank/DDBJ databases">
        <authorList>
            <person name="Kallberg Y."/>
            <person name="Tangrot J."/>
            <person name="Rosling A."/>
        </authorList>
    </citation>
    <scope>NUCLEOTIDE SEQUENCE</scope>
    <source>
        <strain evidence="2">UK204</strain>
    </source>
</reference>
<feature type="compositionally biased region" description="Basic and acidic residues" evidence="1">
    <location>
        <begin position="214"/>
        <end position="224"/>
    </location>
</feature>
<accession>A0A9N9CNX1</accession>
<gene>
    <name evidence="2" type="ORF">FCALED_LOCUS9049</name>
</gene>
<comment type="caution">
    <text evidence="2">The sequence shown here is derived from an EMBL/GenBank/DDBJ whole genome shotgun (WGS) entry which is preliminary data.</text>
</comment>
<sequence length="627" mass="72911">MSKPQQIHEYFKTPSSKWNITEFLEVCDLELFDRKIESYITSLKAIVKMEEGKKRKKAQLLLDNYKKASTSFFFVGNAGIGGVVRFFENAYHSRLRAEPQSQRWGTGSFEFAGGKRPDFTVARKWKERKNHTASEPSVHFHQPTIMDSTVVGSVGINEGTFSTKFMAKEKKHDNKTIKLDLNDEINNFFQSPPEQESTNPIKKRWRSEIVSNEADNKDKAKFEEQESTSTSEEEDLDYSTSEDEDSDYIPSGAEDQSPPSLLLSSQLKEFQKSYAKMNVAQKWFLSSGKCVEDTIYEHCKQLPVETYLHSWIIDLDDQEAEMLFNVEEWNEIRHTVREPPEVDRTFAESMVKTTNELRQVLKTTSFLNENEPYNREKHYDAEWAELVMRKFLTDYEDPNELLQKQHLESWYDINVWSLVVDHGLRNVIGMETVRKESSSEAVSKRKNRKRIRTRRKEAGRKKMGYRMDGIFRMYVDNVEYGAVEVGKKFEETKLLADGYKLGKAMHDILICLSKKVHFEETRVRKLRVVGMLHLGLKLQVSYLSSPKGYVSILKREKLFEIPATIEKIRDLIRVLANVWMLKRIVLGCIETVNMKTQNDDEFLQELITIGTETPPPTVILPWSCDTK</sequence>
<dbReference type="Proteomes" id="UP000789570">
    <property type="component" value="Unassembled WGS sequence"/>
</dbReference>
<evidence type="ECO:0000313" key="3">
    <source>
        <dbReference type="Proteomes" id="UP000789570"/>
    </source>
</evidence>
<feature type="region of interest" description="Disordered" evidence="1">
    <location>
        <begin position="188"/>
        <end position="260"/>
    </location>
</feature>
<organism evidence="2 3">
    <name type="scientific">Funneliformis caledonium</name>
    <dbReference type="NCBI Taxonomy" id="1117310"/>
    <lineage>
        <taxon>Eukaryota</taxon>
        <taxon>Fungi</taxon>
        <taxon>Fungi incertae sedis</taxon>
        <taxon>Mucoromycota</taxon>
        <taxon>Glomeromycotina</taxon>
        <taxon>Glomeromycetes</taxon>
        <taxon>Glomerales</taxon>
        <taxon>Glomeraceae</taxon>
        <taxon>Funneliformis</taxon>
    </lineage>
</organism>
<feature type="compositionally biased region" description="Polar residues" evidence="1">
    <location>
        <begin position="188"/>
        <end position="200"/>
    </location>
</feature>